<keyword evidence="1" id="KW-0732">Signal</keyword>
<feature type="signal peptide" evidence="1">
    <location>
        <begin position="1"/>
        <end position="20"/>
    </location>
</feature>
<proteinExistence type="predicted"/>
<gene>
    <name evidence="2" type="ORF">H740_09021</name>
</gene>
<feature type="chain" id="PRO_5004034677" description="Periplasmic protein" evidence="1">
    <location>
        <begin position="21"/>
        <end position="136"/>
    </location>
</feature>
<evidence type="ECO:0008006" key="4">
    <source>
        <dbReference type="Google" id="ProtNLM"/>
    </source>
</evidence>
<dbReference type="EMBL" id="AOTD01000223">
    <property type="protein sequence ID" value="EMG29954.1"/>
    <property type="molecule type" value="Genomic_DNA"/>
</dbReference>
<protein>
    <recommendedName>
        <fullName evidence="4">Periplasmic protein</fullName>
    </recommendedName>
</protein>
<evidence type="ECO:0000313" key="3">
    <source>
        <dbReference type="Proteomes" id="UP000011782"/>
    </source>
</evidence>
<sequence length="136" mass="16135">MKKFALIGLIVALFINFADAYDRYSNESLIIVPNGKAYNKKRCKDGYCNDILSNSDVILMLDDRYDDGYRRNYKRKDYRRELTDQYMRQNGIGRYDGYDDGDSGYNRGYNDGYDDGYNDRDDEYYNNKPRLGIRVR</sequence>
<dbReference type="AlphaFoldDB" id="M3I043"/>
<evidence type="ECO:0000313" key="2">
    <source>
        <dbReference type="EMBL" id="EMG29954.1"/>
    </source>
</evidence>
<dbReference type="PATRIC" id="fig|1073353.3.peg.1937"/>
<evidence type="ECO:0000256" key="1">
    <source>
        <dbReference type="SAM" id="SignalP"/>
    </source>
</evidence>
<name>M3I043_9BACT</name>
<accession>M3I043</accession>
<comment type="caution">
    <text evidence="2">The sequence shown here is derived from an EMBL/GenBank/DDBJ whole genome shotgun (WGS) entry which is preliminary data.</text>
</comment>
<dbReference type="OrthoDB" id="5363469at2"/>
<organism evidence="2 3">
    <name type="scientific">Campylobacter showae CC57C</name>
    <dbReference type="NCBI Taxonomy" id="1073353"/>
    <lineage>
        <taxon>Bacteria</taxon>
        <taxon>Pseudomonadati</taxon>
        <taxon>Campylobacterota</taxon>
        <taxon>Epsilonproteobacteria</taxon>
        <taxon>Campylobacterales</taxon>
        <taxon>Campylobacteraceae</taxon>
        <taxon>Campylobacter</taxon>
    </lineage>
</organism>
<reference evidence="2 3" key="1">
    <citation type="submission" date="2013-02" db="EMBL/GenBank/DDBJ databases">
        <title>Co-occurrence of anaerobic bacteria in colorectal carcinomas.</title>
        <authorList>
            <person name="Holt R.A."/>
            <person name="Warren R.L."/>
            <person name="Allen-Vercoe E."/>
            <person name="Pleasance S."/>
            <person name="Freeman D.J."/>
            <person name="Watson P."/>
            <person name="Moore R."/>
            <person name="Cochrane K."/>
        </authorList>
    </citation>
    <scope>NUCLEOTIDE SEQUENCE [LARGE SCALE GENOMIC DNA]</scope>
    <source>
        <strain evidence="2 3">CC57C</strain>
    </source>
</reference>
<dbReference type="Proteomes" id="UP000011782">
    <property type="component" value="Unassembled WGS sequence"/>
</dbReference>